<dbReference type="InterPro" id="IPR010898">
    <property type="entry name" value="Hpre_diP_synth_I"/>
</dbReference>
<keyword evidence="1" id="KW-1133">Transmembrane helix</keyword>
<keyword evidence="1" id="KW-0812">Transmembrane</keyword>
<dbReference type="Gene3D" id="1.10.1760.20">
    <property type="match status" value="1"/>
</dbReference>
<name>A0A645EV71_9ZZZZ</name>
<keyword evidence="1" id="KW-0472">Membrane</keyword>
<feature type="transmembrane region" description="Helical" evidence="1">
    <location>
        <begin position="133"/>
        <end position="154"/>
    </location>
</feature>
<proteinExistence type="predicted"/>
<accession>A0A645EV71</accession>
<dbReference type="EMBL" id="VSSQ01051652">
    <property type="protein sequence ID" value="MPN05747.1"/>
    <property type="molecule type" value="Genomic_DNA"/>
</dbReference>
<comment type="caution">
    <text evidence="2">The sequence shown here is derived from an EMBL/GenBank/DDBJ whole genome shotgun (WGS) entry which is preliminary data.</text>
</comment>
<feature type="transmembrane region" description="Helical" evidence="1">
    <location>
        <begin position="7"/>
        <end position="23"/>
    </location>
</feature>
<evidence type="ECO:0000313" key="2">
    <source>
        <dbReference type="EMBL" id="MPN05747.1"/>
    </source>
</evidence>
<organism evidence="2">
    <name type="scientific">bioreactor metagenome</name>
    <dbReference type="NCBI Taxonomy" id="1076179"/>
    <lineage>
        <taxon>unclassified sequences</taxon>
        <taxon>metagenomes</taxon>
        <taxon>ecological metagenomes</taxon>
    </lineage>
</organism>
<dbReference type="Pfam" id="PF07456">
    <property type="entry name" value="Hpre_diP_synt_I"/>
    <property type="match status" value="1"/>
</dbReference>
<feature type="transmembrane region" description="Helical" evidence="1">
    <location>
        <begin position="79"/>
        <end position="96"/>
    </location>
</feature>
<protein>
    <recommendedName>
        <fullName evidence="3">Heptaprenyl diphosphate synthase component I</fullName>
    </recommendedName>
</protein>
<feature type="transmembrane region" description="Helical" evidence="1">
    <location>
        <begin position="29"/>
        <end position="49"/>
    </location>
</feature>
<dbReference type="AlphaFoldDB" id="A0A645EV71"/>
<reference evidence="2" key="1">
    <citation type="submission" date="2019-08" db="EMBL/GenBank/DDBJ databases">
        <authorList>
            <person name="Kucharzyk K."/>
            <person name="Murdoch R.W."/>
            <person name="Higgins S."/>
            <person name="Loffler F."/>
        </authorList>
    </citation>
    <scope>NUCLEOTIDE SEQUENCE</scope>
</reference>
<gene>
    <name evidence="2" type="ORF">SDC9_153000</name>
</gene>
<evidence type="ECO:0008006" key="3">
    <source>
        <dbReference type="Google" id="ProtNLM"/>
    </source>
</evidence>
<dbReference type="InterPro" id="IPR014535">
    <property type="entry name" value="Hpre_diP_synt_I"/>
</dbReference>
<feature type="transmembrane region" description="Helical" evidence="1">
    <location>
        <begin position="103"/>
        <end position="127"/>
    </location>
</feature>
<dbReference type="PIRSF" id="PIRSF027391">
    <property type="entry name" value="Hpre_diP_synt_I"/>
    <property type="match status" value="1"/>
</dbReference>
<sequence>MNKTKRLTKLALILAISIVLHLIEPNLPIPVYGVKLGLANIMGLVTLMMFDYKDMIYINILRVLLSSLLRGIIFGTAFWLSLSGVLLSTFAVILISRRNQLSLPFLSVISAIFHSVGQLLCACYIYQTMYLLYYYLPIMLVLAVPTGLLTGLLAGEVLKRIR</sequence>
<evidence type="ECO:0000256" key="1">
    <source>
        <dbReference type="SAM" id="Phobius"/>
    </source>
</evidence>